<evidence type="ECO:0000259" key="1">
    <source>
        <dbReference type="Pfam" id="PF07811"/>
    </source>
</evidence>
<sequence>MSFCAGARSMLERWRCCARALVGDKRGVAAVEFAIIAPLLLSLYFVTMEVSQGIETNKKVSRVGSMVADLVTQQQTIVKSEIDAIMKIGEAILQPYSRSEGKIVITAIKISDEATPAVTVEWSRKLVNGVASVDAIKPAPTTVPPALRIRNTFLIRVESDLAYKPVIVWAESKPVLGLNAAFDGISMSETYYLRPRMSQSIPCTDC</sequence>
<dbReference type="Proteomes" id="UP000598227">
    <property type="component" value="Unassembled WGS sequence"/>
</dbReference>
<feature type="domain" description="TadE-like" evidence="1">
    <location>
        <begin position="27"/>
        <end position="53"/>
    </location>
</feature>
<reference evidence="2 3" key="1">
    <citation type="submission" date="2020-09" db="EMBL/GenBank/DDBJ databases">
        <title>Draft Genome Sequence of Aminobacter carboxidus type strain DSM 1086, a soil Gram-negative carboxydobacterium.</title>
        <authorList>
            <person name="Turrini P."/>
            <person name="Tescari M."/>
            <person name="Artuso I."/>
            <person name="Lugli G.A."/>
            <person name="Frangipani E."/>
            <person name="Ventura M."/>
            <person name="Visca P."/>
        </authorList>
    </citation>
    <scope>NUCLEOTIDE SEQUENCE [LARGE SCALE GENOMIC DNA]</scope>
    <source>
        <strain evidence="2 3">DSM 1086</strain>
    </source>
</reference>
<keyword evidence="3" id="KW-1185">Reference proteome</keyword>
<dbReference type="InterPro" id="IPR012495">
    <property type="entry name" value="TadE-like_dom"/>
</dbReference>
<dbReference type="Pfam" id="PF07811">
    <property type="entry name" value="TadE"/>
    <property type="match status" value="1"/>
</dbReference>
<protein>
    <submittedName>
        <fullName evidence="2">Pilus assembly protein</fullName>
    </submittedName>
</protein>
<accession>A0ABR9GPX4</accession>
<evidence type="ECO:0000313" key="2">
    <source>
        <dbReference type="EMBL" id="MBE1205722.1"/>
    </source>
</evidence>
<name>A0ABR9GPX4_9HYPH</name>
<comment type="caution">
    <text evidence="2">The sequence shown here is derived from an EMBL/GenBank/DDBJ whole genome shotgun (WGS) entry which is preliminary data.</text>
</comment>
<proteinExistence type="predicted"/>
<organism evidence="2 3">
    <name type="scientific">Aminobacter carboxidus</name>
    <dbReference type="NCBI Taxonomy" id="376165"/>
    <lineage>
        <taxon>Bacteria</taxon>
        <taxon>Pseudomonadati</taxon>
        <taxon>Pseudomonadota</taxon>
        <taxon>Alphaproteobacteria</taxon>
        <taxon>Hyphomicrobiales</taxon>
        <taxon>Phyllobacteriaceae</taxon>
        <taxon>Aminobacter</taxon>
    </lineage>
</organism>
<evidence type="ECO:0000313" key="3">
    <source>
        <dbReference type="Proteomes" id="UP000598227"/>
    </source>
</evidence>
<gene>
    <name evidence="2" type="ORF">IHE39_15600</name>
</gene>
<dbReference type="EMBL" id="JACZEP010000004">
    <property type="protein sequence ID" value="MBE1205722.1"/>
    <property type="molecule type" value="Genomic_DNA"/>
</dbReference>